<dbReference type="SUPFAM" id="SSF52343">
    <property type="entry name" value="Ferredoxin reductase-like, C-terminal NADP-linked domain"/>
    <property type="match status" value="1"/>
</dbReference>
<dbReference type="Gene3D" id="2.40.30.10">
    <property type="entry name" value="Translation factors"/>
    <property type="match status" value="1"/>
</dbReference>
<feature type="binding site" evidence="10 11">
    <location>
        <begin position="73"/>
        <end position="74"/>
    </location>
    <ligand>
        <name>FAD</name>
        <dbReference type="ChEBI" id="CHEBI:57692"/>
    </ligand>
</feature>
<dbReference type="Pfam" id="PF00175">
    <property type="entry name" value="NAD_binding_1"/>
    <property type="match status" value="1"/>
</dbReference>
<reference evidence="15 16" key="2">
    <citation type="submission" date="2014-05" db="EMBL/GenBank/DDBJ databases">
        <title>Draft genome sequence of Halobacillus karajensis HK-03.</title>
        <authorList>
            <person name="Khelaifia S."/>
            <person name="Croce O."/>
            <person name="Lagier J.C."/>
            <person name="Raoult D."/>
        </authorList>
    </citation>
    <scope>NUCLEOTIDE SEQUENCE [LARGE SCALE GENOMIC DNA]</scope>
    <source>
        <strain evidence="15 16">HD-03</strain>
    </source>
</reference>
<dbReference type="PANTHER" id="PTHR43513:SF3">
    <property type="entry name" value="DIHYDROOROTATE DEHYDROGENASE B (NAD(+)), ELECTRON TRANSFER SUBUNIT-RELATED"/>
    <property type="match status" value="1"/>
</dbReference>
<dbReference type="GO" id="GO:0046872">
    <property type="term" value="F:metal ion binding"/>
    <property type="evidence" value="ECO:0007669"/>
    <property type="project" value="UniProtKB-KW"/>
</dbReference>
<evidence type="ECO:0000259" key="13">
    <source>
        <dbReference type="Pfam" id="PF00175"/>
    </source>
</evidence>
<organism evidence="15 16">
    <name type="scientific">Halobacillus karajensis</name>
    <dbReference type="NCBI Taxonomy" id="195088"/>
    <lineage>
        <taxon>Bacteria</taxon>
        <taxon>Bacillati</taxon>
        <taxon>Bacillota</taxon>
        <taxon>Bacilli</taxon>
        <taxon>Bacillales</taxon>
        <taxon>Bacillaceae</taxon>
        <taxon>Halobacillus</taxon>
    </lineage>
</organism>
<dbReference type="GO" id="GO:0044205">
    <property type="term" value="P:'de novo' UMP biosynthetic process"/>
    <property type="evidence" value="ECO:0007669"/>
    <property type="project" value="UniProtKB-UniRule"/>
</dbReference>
<feature type="domain" description="Oxidoreductase FAD/NAD(P)-binding" evidence="13">
    <location>
        <begin position="106"/>
        <end position="196"/>
    </location>
</feature>
<dbReference type="GO" id="GO:0051537">
    <property type="term" value="F:2 iron, 2 sulfur cluster binding"/>
    <property type="evidence" value="ECO:0007669"/>
    <property type="project" value="UniProtKB-KW"/>
</dbReference>
<sequence>MINELMSILSHEPLAEDTYCLVLHGKMVHEIKEPGQFVHIRMDGFYLRRPVSISDYDPLNETITLIYKVMGDGTEALTKQNHSLEVLGPLGQGFPIDQIHANHALLIGGGVGVPPLYSLAKQLRRKGVSVTSILGFRSKEEAFLLEDFEALGDVHITTENGTLGRCGRVTDVLSEMAGNCDMYFTCGPTAMLKAVANDLPDTPGFLSMEERMGCGIGACFACVVPSKDEKGYKRICCDGPVFRAEEVVL</sequence>
<dbReference type="UniPathway" id="UPA00070">
    <property type="reaction ID" value="UER00945"/>
</dbReference>
<feature type="binding site" evidence="10 12">
    <location>
        <position position="222"/>
    </location>
    <ligand>
        <name>[2Fe-2S] cluster</name>
        <dbReference type="ChEBI" id="CHEBI:190135"/>
    </ligand>
</feature>
<dbReference type="InterPro" id="IPR023455">
    <property type="entry name" value="Dihydroorotate_DHASE_ETsu"/>
</dbReference>
<comment type="function">
    <text evidence="10">Responsible for channeling the electrons from the oxidation of dihydroorotate from the FMN redox center in the PyrD type B subunit to the ultimate electron acceptor NAD(+).</text>
</comment>
<evidence type="ECO:0000256" key="2">
    <source>
        <dbReference type="ARBA" id="ARBA00022448"/>
    </source>
</evidence>
<protein>
    <recommendedName>
        <fullName evidence="10">Dihydroorotate dehydrogenase B (NAD(+)), electron transfer subunit</fullName>
    </recommendedName>
    <alternativeName>
        <fullName evidence="10">Dihydroorotate oxidase B, electron transfer subunit</fullName>
    </alternativeName>
</protein>
<dbReference type="Proteomes" id="UP000028868">
    <property type="component" value="Unassembled WGS sequence"/>
</dbReference>
<dbReference type="EMBL" id="CCDI010000001">
    <property type="protein sequence ID" value="CDQ22275.1"/>
    <property type="molecule type" value="Genomic_DNA"/>
</dbReference>
<comment type="caution">
    <text evidence="10">Lacks conserved residue(s) required for the propagation of feature annotation.</text>
</comment>
<keyword evidence="7 10" id="KW-0249">Electron transport</keyword>
<dbReference type="SUPFAM" id="SSF63380">
    <property type="entry name" value="Riboflavin synthase domain-like"/>
    <property type="match status" value="1"/>
</dbReference>
<keyword evidence="5 10" id="KW-0479">Metal-binding</keyword>
<accession>A0A024P298</accession>
<keyword evidence="3 10" id="KW-0285">Flavoprotein</keyword>
<comment type="caution">
    <text evidence="15">The sequence shown here is derived from an EMBL/GenBank/DDBJ whole genome shotgun (WGS) entry which is preliminary data.</text>
</comment>
<dbReference type="HAMAP" id="MF_01211">
    <property type="entry name" value="DHODB_Fe_S_bind"/>
    <property type="match status" value="1"/>
</dbReference>
<dbReference type="InterPro" id="IPR037117">
    <property type="entry name" value="Dihydroorotate_DH_ele_sf"/>
</dbReference>
<dbReference type="InterPro" id="IPR017938">
    <property type="entry name" value="Riboflavin_synthase-like_b-brl"/>
</dbReference>
<dbReference type="Pfam" id="PF10418">
    <property type="entry name" value="DHODB_Fe-S_bind"/>
    <property type="match status" value="1"/>
</dbReference>
<dbReference type="PRINTS" id="PR00409">
    <property type="entry name" value="PHDIOXRDTASE"/>
</dbReference>
<name>A0A024P298_9BACI</name>
<comment type="similarity">
    <text evidence="1 10">Belongs to the PyrK family.</text>
</comment>
<dbReference type="AlphaFoldDB" id="A0A024P298"/>
<keyword evidence="2 10" id="KW-0813">Transport</keyword>
<evidence type="ECO:0000259" key="14">
    <source>
        <dbReference type="Pfam" id="PF10418"/>
    </source>
</evidence>
<dbReference type="InterPro" id="IPR050353">
    <property type="entry name" value="PyrK_electron_transfer"/>
</dbReference>
<keyword evidence="8 10" id="KW-0408">Iron</keyword>
<comment type="pathway">
    <text evidence="10">Pyrimidine metabolism; UMP biosynthesis via de novo pathway; orotate from (S)-dihydroorotate (NAD(+) route): step 1/1.</text>
</comment>
<evidence type="ECO:0000256" key="3">
    <source>
        <dbReference type="ARBA" id="ARBA00022630"/>
    </source>
</evidence>
<evidence type="ECO:0000313" key="15">
    <source>
        <dbReference type="EMBL" id="CDQ22275.1"/>
    </source>
</evidence>
<dbReference type="GO" id="GO:0009055">
    <property type="term" value="F:electron transfer activity"/>
    <property type="evidence" value="ECO:0007669"/>
    <property type="project" value="UniProtKB-UniRule"/>
</dbReference>
<dbReference type="GO" id="GO:0050660">
    <property type="term" value="F:flavin adenine dinucleotide binding"/>
    <property type="evidence" value="ECO:0007669"/>
    <property type="project" value="InterPro"/>
</dbReference>
<comment type="cofactor">
    <cofactor evidence="10 11">
        <name>FAD</name>
        <dbReference type="ChEBI" id="CHEBI:57692"/>
    </cofactor>
    <text evidence="10 11">Binds 1 FAD per subunit.</text>
</comment>
<evidence type="ECO:0000256" key="9">
    <source>
        <dbReference type="ARBA" id="ARBA00023014"/>
    </source>
</evidence>
<feature type="binding site" evidence="10 12">
    <location>
        <position position="236"/>
    </location>
    <ligand>
        <name>[2Fe-2S] cluster</name>
        <dbReference type="ChEBI" id="CHEBI:190135"/>
    </ligand>
</feature>
<dbReference type="GO" id="GO:0016491">
    <property type="term" value="F:oxidoreductase activity"/>
    <property type="evidence" value="ECO:0007669"/>
    <property type="project" value="InterPro"/>
</dbReference>
<evidence type="ECO:0000256" key="4">
    <source>
        <dbReference type="ARBA" id="ARBA00022714"/>
    </source>
</evidence>
<feature type="binding site" evidence="10 11">
    <location>
        <begin position="49"/>
        <end position="52"/>
    </location>
    <ligand>
        <name>FAD</name>
        <dbReference type="ChEBI" id="CHEBI:57692"/>
    </ligand>
</feature>
<dbReference type="InterPro" id="IPR039261">
    <property type="entry name" value="FNR_nucleotide-bd"/>
</dbReference>
<keyword evidence="10" id="KW-0665">Pyrimidine biosynthesis</keyword>
<evidence type="ECO:0000256" key="5">
    <source>
        <dbReference type="ARBA" id="ARBA00022723"/>
    </source>
</evidence>
<comment type="subunit">
    <text evidence="10">Heterotetramer of 2 PyrK and 2 PyrD type B subunits.</text>
</comment>
<evidence type="ECO:0000256" key="11">
    <source>
        <dbReference type="PIRSR" id="PIRSR006816-1"/>
    </source>
</evidence>
<keyword evidence="16" id="KW-1185">Reference proteome</keyword>
<dbReference type="RefSeq" id="WP_035505473.1">
    <property type="nucleotide sequence ID" value="NZ_CCDH010000002.1"/>
</dbReference>
<feature type="binding site" evidence="10 12">
    <location>
        <position position="219"/>
    </location>
    <ligand>
        <name>[2Fe-2S] cluster</name>
        <dbReference type="ChEBI" id="CHEBI:190135"/>
    </ligand>
</feature>
<evidence type="ECO:0000256" key="12">
    <source>
        <dbReference type="PIRSR" id="PIRSR006816-2"/>
    </source>
</evidence>
<evidence type="ECO:0000256" key="10">
    <source>
        <dbReference type="HAMAP-Rule" id="MF_01211"/>
    </source>
</evidence>
<feature type="domain" description="Dihydroorotate dehydrogenase electron transfer subunit iron-sulphur cluster binding" evidence="14">
    <location>
        <begin position="209"/>
        <end position="247"/>
    </location>
</feature>
<evidence type="ECO:0000256" key="8">
    <source>
        <dbReference type="ARBA" id="ARBA00023004"/>
    </source>
</evidence>
<comment type="cofactor">
    <cofactor evidence="10">
        <name>[2Fe-2S] cluster</name>
        <dbReference type="ChEBI" id="CHEBI:190135"/>
    </cofactor>
    <text evidence="10">Binds 1 [2Fe-2S] cluster per subunit.</text>
</comment>
<keyword evidence="9 10" id="KW-0411">Iron-sulfur</keyword>
<dbReference type="Gene3D" id="3.40.50.80">
    <property type="entry name" value="Nucleotide-binding domain of ferredoxin-NADP reductase (FNR) module"/>
    <property type="match status" value="1"/>
</dbReference>
<dbReference type="InterPro" id="IPR012165">
    <property type="entry name" value="Cyt_c3_hydrogenase_gsu"/>
</dbReference>
<gene>
    <name evidence="10 15" type="primary">pyrK</name>
    <name evidence="15" type="ORF">BN983_00480</name>
</gene>
<evidence type="ECO:0000256" key="7">
    <source>
        <dbReference type="ARBA" id="ARBA00022982"/>
    </source>
</evidence>
<dbReference type="InterPro" id="IPR001433">
    <property type="entry name" value="OxRdtase_FAD/NAD-bd"/>
</dbReference>
<comment type="cofactor">
    <cofactor evidence="12">
        <name>[2Fe-2S] cluster</name>
        <dbReference type="ChEBI" id="CHEBI:190135"/>
    </cofactor>
    <text evidence="12">Binds 1 [2Fe-2S] cluster per subunit.</text>
</comment>
<dbReference type="InterPro" id="IPR019480">
    <property type="entry name" value="Dihydroorotate_DH_Fe-S-bd"/>
</dbReference>
<feature type="binding site" evidence="10 12">
    <location>
        <position position="214"/>
    </location>
    <ligand>
        <name>[2Fe-2S] cluster</name>
        <dbReference type="ChEBI" id="CHEBI:190135"/>
    </ligand>
</feature>
<keyword evidence="4 10" id="KW-0001">2Fe-2S</keyword>
<evidence type="ECO:0000313" key="16">
    <source>
        <dbReference type="Proteomes" id="UP000028868"/>
    </source>
</evidence>
<reference evidence="16" key="1">
    <citation type="submission" date="2014-03" db="EMBL/GenBank/DDBJ databases">
        <authorList>
            <person name="Urmite Genomes U."/>
        </authorList>
    </citation>
    <scope>NUCLEOTIDE SEQUENCE [LARGE SCALE GENOMIC DNA]</scope>
    <source>
        <strain evidence="16">HD-03</strain>
    </source>
</reference>
<dbReference type="CDD" id="cd06218">
    <property type="entry name" value="DHOD_e_trans"/>
    <property type="match status" value="1"/>
</dbReference>
<keyword evidence="6 10" id="KW-0274">FAD</keyword>
<dbReference type="Gene3D" id="2.10.240.10">
    <property type="entry name" value="Dihydroorotate dehydrogenase, electron transfer subunit"/>
    <property type="match status" value="1"/>
</dbReference>
<proteinExistence type="inferred from homology"/>
<evidence type="ECO:0000256" key="6">
    <source>
        <dbReference type="ARBA" id="ARBA00022827"/>
    </source>
</evidence>
<dbReference type="PANTHER" id="PTHR43513">
    <property type="entry name" value="DIHYDROOROTATE DEHYDROGENASE B (NAD(+)), ELECTRON TRANSFER SUBUNIT"/>
    <property type="match status" value="1"/>
</dbReference>
<evidence type="ECO:0000256" key="1">
    <source>
        <dbReference type="ARBA" id="ARBA00006422"/>
    </source>
</evidence>
<dbReference type="PIRSF" id="PIRSF006816">
    <property type="entry name" value="Cyc3_hyd_g"/>
    <property type="match status" value="1"/>
</dbReference>